<dbReference type="AlphaFoldDB" id="A0A9N8DTD0"/>
<evidence type="ECO:0000256" key="1">
    <source>
        <dbReference type="ARBA" id="ARBA00022614"/>
    </source>
</evidence>
<evidence type="ECO:0000313" key="7">
    <source>
        <dbReference type="Proteomes" id="UP001153069"/>
    </source>
</evidence>
<dbReference type="FunFam" id="3.80.10.10:FF:000095">
    <property type="entry name" value="LRR receptor-like serine/threonine-protein kinase GSO1"/>
    <property type="match status" value="1"/>
</dbReference>
<evidence type="ECO:0000313" key="6">
    <source>
        <dbReference type="EMBL" id="CAB9508194.1"/>
    </source>
</evidence>
<feature type="transmembrane region" description="Helical" evidence="5">
    <location>
        <begin position="334"/>
        <end position="357"/>
    </location>
</feature>
<feature type="compositionally biased region" description="Polar residues" evidence="4">
    <location>
        <begin position="38"/>
        <end position="60"/>
    </location>
</feature>
<dbReference type="EMBL" id="CAICTM010000336">
    <property type="protein sequence ID" value="CAB9508194.1"/>
    <property type="molecule type" value="Genomic_DNA"/>
</dbReference>
<feature type="compositionally biased region" description="Polar residues" evidence="4">
    <location>
        <begin position="68"/>
        <end position="77"/>
    </location>
</feature>
<dbReference type="PANTHER" id="PTHR48057:SF9">
    <property type="entry name" value="LRR RECEPTOR-LIKE KINASE"/>
    <property type="match status" value="1"/>
</dbReference>
<dbReference type="PANTHER" id="PTHR48057">
    <property type="entry name" value="LEUCINE-RICH REPEAT SERINE/THREONINE-PROTEIN KINASE 1"/>
    <property type="match status" value="1"/>
</dbReference>
<keyword evidence="3 5" id="KW-0472">Membrane</keyword>
<dbReference type="Pfam" id="PF00560">
    <property type="entry name" value="LRR_1"/>
    <property type="match status" value="2"/>
</dbReference>
<dbReference type="SUPFAM" id="SSF52058">
    <property type="entry name" value="L domain-like"/>
    <property type="match status" value="1"/>
</dbReference>
<dbReference type="InterPro" id="IPR052595">
    <property type="entry name" value="LRRC69/RLP"/>
</dbReference>
<evidence type="ECO:0000256" key="5">
    <source>
        <dbReference type="SAM" id="Phobius"/>
    </source>
</evidence>
<comment type="caution">
    <text evidence="6">The sequence shown here is derived from an EMBL/GenBank/DDBJ whole genome shotgun (WGS) entry which is preliminary data.</text>
</comment>
<keyword evidence="1" id="KW-0433">Leucine-rich repeat</keyword>
<reference evidence="6" key="1">
    <citation type="submission" date="2020-06" db="EMBL/GenBank/DDBJ databases">
        <authorList>
            <consortium name="Plant Systems Biology data submission"/>
        </authorList>
    </citation>
    <scope>NUCLEOTIDE SEQUENCE</scope>
    <source>
        <strain evidence="6">D6</strain>
    </source>
</reference>
<dbReference type="Gene3D" id="3.80.10.10">
    <property type="entry name" value="Ribonuclease Inhibitor"/>
    <property type="match status" value="3"/>
</dbReference>
<evidence type="ECO:0000256" key="3">
    <source>
        <dbReference type="ARBA" id="ARBA00023136"/>
    </source>
</evidence>
<dbReference type="Proteomes" id="UP001153069">
    <property type="component" value="Unassembled WGS sequence"/>
</dbReference>
<keyword evidence="5" id="KW-1133">Transmembrane helix</keyword>
<feature type="region of interest" description="Disordered" evidence="4">
    <location>
        <begin position="1"/>
        <end position="110"/>
    </location>
</feature>
<keyword evidence="5" id="KW-0812">Transmembrane</keyword>
<sequence length="735" mass="78938">MESEEGKSAAGLPASSSLNGGEEAEEFDIIEHVVRPRISNTTVGSNSEAELAKTESTSQELKLAPVSSAGNSSTANAETKLPEGILDTSRRPTHQLKTSSDHSLVLDRDEISKLAEAQRFLQPPSDDQPRYKENKTSEIRDNCSLASRQECAPGAYLEAPGMERQRTSEARYSCLGVAAAAEEGDAMAMQIREDGPPTPSREYAPGAYAEAPGMERQRTSEARFSSLGVAAAAEEGDAVAEQNSQEERPATQMNAQLSVPPHSSSTGFQPHGTTDPSYRWSLANNVLALDQSNVLAVAAMVPEDQGDLPRYLPQAAEFDMDSSLRRKEKFMKQFAVKTMLAAVAFIVLLIITLVILIPNNKGANTASTREATPTAMPSQMPTSFDGYIINNLVGTLPQELYMMTSLQSLSGVFNSLKGEISTYIGQLTALHGLAFSDIKGTGAIPSEVGLLTNLQVFQCRNCGFQGHIPMDIWRLSNLSHLILPVHPQLQGSIPAEIGRLSMLTFLILDRCNLSGSIPSEIGQLRKLDLFTMNSNRFTGTLPTEIGLLANIRLLTPMLNLLHGTIPSELGQLTLLTTLTLRGNKFHGTVPSELGLLTNLTITLNLSGNSLSGTIPTELGVLSRLQELEFQGNWLLSGQIPSELGQLSSVGHLTFANNSISGTVPFELSALRSILHTLTLEGNPLLSGTIPEAVCNINGTCVGNAWDECDMIQGLSLDCTSLLCGCECPCKNSTNP</sequence>
<keyword evidence="2" id="KW-0677">Repeat</keyword>
<evidence type="ECO:0000256" key="4">
    <source>
        <dbReference type="SAM" id="MobiDB-lite"/>
    </source>
</evidence>
<name>A0A9N8DTD0_9STRA</name>
<organism evidence="6 7">
    <name type="scientific">Seminavis robusta</name>
    <dbReference type="NCBI Taxonomy" id="568900"/>
    <lineage>
        <taxon>Eukaryota</taxon>
        <taxon>Sar</taxon>
        <taxon>Stramenopiles</taxon>
        <taxon>Ochrophyta</taxon>
        <taxon>Bacillariophyta</taxon>
        <taxon>Bacillariophyceae</taxon>
        <taxon>Bacillariophycidae</taxon>
        <taxon>Naviculales</taxon>
        <taxon>Naviculaceae</taxon>
        <taxon>Seminavis</taxon>
    </lineage>
</organism>
<dbReference type="InterPro" id="IPR001611">
    <property type="entry name" value="Leu-rich_rpt"/>
</dbReference>
<proteinExistence type="predicted"/>
<accession>A0A9N8DTD0</accession>
<evidence type="ECO:0000256" key="2">
    <source>
        <dbReference type="ARBA" id="ARBA00022737"/>
    </source>
</evidence>
<keyword evidence="7" id="KW-1185">Reference proteome</keyword>
<dbReference type="OrthoDB" id="38453at2759"/>
<gene>
    <name evidence="6" type="ORF">SEMRO_337_G120550.1</name>
</gene>
<dbReference type="InterPro" id="IPR032675">
    <property type="entry name" value="LRR_dom_sf"/>
</dbReference>
<protein>
    <submittedName>
        <fullName evidence="6">STYKc</fullName>
    </submittedName>
</protein>